<evidence type="ECO:0000259" key="12">
    <source>
        <dbReference type="PROSITE" id="PS50157"/>
    </source>
</evidence>
<feature type="domain" description="C2H2-type" evidence="12">
    <location>
        <begin position="277"/>
        <end position="304"/>
    </location>
</feature>
<feature type="domain" description="C2H2-type" evidence="12">
    <location>
        <begin position="221"/>
        <end position="248"/>
    </location>
</feature>
<keyword evidence="8" id="KW-0539">Nucleus</keyword>
<evidence type="ECO:0000256" key="1">
    <source>
        <dbReference type="ARBA" id="ARBA00004123"/>
    </source>
</evidence>
<feature type="region of interest" description="Disordered" evidence="11">
    <location>
        <begin position="73"/>
        <end position="110"/>
    </location>
</feature>
<feature type="domain" description="C2H2-type" evidence="12">
    <location>
        <begin position="333"/>
        <end position="362"/>
    </location>
</feature>
<proteinExistence type="predicted"/>
<dbReference type="EMBL" id="JAUPFM010000014">
    <property type="protein sequence ID" value="KAK2830923.1"/>
    <property type="molecule type" value="Genomic_DNA"/>
</dbReference>
<name>A0AA88M8H7_CHASR</name>
<evidence type="ECO:0000256" key="2">
    <source>
        <dbReference type="ARBA" id="ARBA00022723"/>
    </source>
</evidence>
<dbReference type="PANTHER" id="PTHR16515">
    <property type="entry name" value="PR DOMAIN ZINC FINGER PROTEIN"/>
    <property type="match status" value="1"/>
</dbReference>
<keyword evidence="10" id="KW-0175">Coiled coil</keyword>
<dbReference type="GO" id="GO:0008270">
    <property type="term" value="F:zinc ion binding"/>
    <property type="evidence" value="ECO:0007669"/>
    <property type="project" value="UniProtKB-KW"/>
</dbReference>
<dbReference type="Proteomes" id="UP001187415">
    <property type="component" value="Unassembled WGS sequence"/>
</dbReference>
<evidence type="ECO:0000256" key="11">
    <source>
        <dbReference type="SAM" id="MobiDB-lite"/>
    </source>
</evidence>
<evidence type="ECO:0000256" key="5">
    <source>
        <dbReference type="ARBA" id="ARBA00022833"/>
    </source>
</evidence>
<gene>
    <name evidence="13" type="ORF">Q5P01_018854</name>
</gene>
<feature type="region of interest" description="Disordered" evidence="11">
    <location>
        <begin position="143"/>
        <end position="207"/>
    </location>
</feature>
<reference evidence="13" key="1">
    <citation type="submission" date="2023-07" db="EMBL/GenBank/DDBJ databases">
        <title>Chromosome-level Genome Assembly of Striped Snakehead (Channa striata).</title>
        <authorList>
            <person name="Liu H."/>
        </authorList>
    </citation>
    <scope>NUCLEOTIDE SEQUENCE</scope>
    <source>
        <strain evidence="13">Gz</strain>
        <tissue evidence="13">Muscle</tissue>
    </source>
</reference>
<accession>A0AA88M8H7</accession>
<dbReference type="PROSITE" id="PS00028">
    <property type="entry name" value="ZINC_FINGER_C2H2_1"/>
    <property type="match status" value="5"/>
</dbReference>
<dbReference type="PANTHER" id="PTHR16515:SF49">
    <property type="entry name" value="GASTRULA ZINC FINGER PROTEIN XLCGF49.1-LIKE-RELATED"/>
    <property type="match status" value="1"/>
</dbReference>
<organism evidence="13 14">
    <name type="scientific">Channa striata</name>
    <name type="common">Snakehead murrel</name>
    <name type="synonym">Ophicephalus striatus</name>
    <dbReference type="NCBI Taxonomy" id="64152"/>
    <lineage>
        <taxon>Eukaryota</taxon>
        <taxon>Metazoa</taxon>
        <taxon>Chordata</taxon>
        <taxon>Craniata</taxon>
        <taxon>Vertebrata</taxon>
        <taxon>Euteleostomi</taxon>
        <taxon>Actinopterygii</taxon>
        <taxon>Neopterygii</taxon>
        <taxon>Teleostei</taxon>
        <taxon>Neoteleostei</taxon>
        <taxon>Acanthomorphata</taxon>
        <taxon>Anabantaria</taxon>
        <taxon>Anabantiformes</taxon>
        <taxon>Channoidei</taxon>
        <taxon>Channidae</taxon>
        <taxon>Channa</taxon>
    </lineage>
</organism>
<dbReference type="InterPro" id="IPR036236">
    <property type="entry name" value="Znf_C2H2_sf"/>
</dbReference>
<feature type="compositionally biased region" description="Polar residues" evidence="11">
    <location>
        <begin position="179"/>
        <end position="190"/>
    </location>
</feature>
<evidence type="ECO:0000313" key="13">
    <source>
        <dbReference type="EMBL" id="KAK2830923.1"/>
    </source>
</evidence>
<keyword evidence="2" id="KW-0479">Metal-binding</keyword>
<evidence type="ECO:0000313" key="14">
    <source>
        <dbReference type="Proteomes" id="UP001187415"/>
    </source>
</evidence>
<feature type="domain" description="C2H2-type" evidence="12">
    <location>
        <begin position="249"/>
        <end position="276"/>
    </location>
</feature>
<evidence type="ECO:0000256" key="9">
    <source>
        <dbReference type="PROSITE-ProRule" id="PRU00042"/>
    </source>
</evidence>
<dbReference type="AlphaFoldDB" id="A0AA88M8H7"/>
<feature type="compositionally biased region" description="Basic and acidic residues" evidence="11">
    <location>
        <begin position="86"/>
        <end position="95"/>
    </location>
</feature>
<dbReference type="GO" id="GO:0006357">
    <property type="term" value="P:regulation of transcription by RNA polymerase II"/>
    <property type="evidence" value="ECO:0007669"/>
    <property type="project" value="UniProtKB-ARBA"/>
</dbReference>
<feature type="domain" description="C2H2-type" evidence="12">
    <location>
        <begin position="305"/>
        <end position="332"/>
    </location>
</feature>
<keyword evidence="5" id="KW-0862">Zinc</keyword>
<dbReference type="InterPro" id="IPR013087">
    <property type="entry name" value="Znf_C2H2_type"/>
</dbReference>
<comment type="subcellular location">
    <subcellularLocation>
        <location evidence="1">Nucleus</location>
    </subcellularLocation>
</comment>
<feature type="compositionally biased region" description="Basic and acidic residues" evidence="11">
    <location>
        <begin position="150"/>
        <end position="175"/>
    </location>
</feature>
<keyword evidence="7" id="KW-0804">Transcription</keyword>
<dbReference type="InterPro" id="IPR050331">
    <property type="entry name" value="Zinc_finger"/>
</dbReference>
<evidence type="ECO:0000256" key="4">
    <source>
        <dbReference type="ARBA" id="ARBA00022771"/>
    </source>
</evidence>
<evidence type="ECO:0000256" key="8">
    <source>
        <dbReference type="ARBA" id="ARBA00023242"/>
    </source>
</evidence>
<dbReference type="FunFam" id="3.30.160.60:FF:000446">
    <property type="entry name" value="Zinc finger protein"/>
    <property type="match status" value="1"/>
</dbReference>
<keyword evidence="4 9" id="KW-0863">Zinc-finger</keyword>
<sequence>MSKVPMMRAFVRQRLSAAAEEILGLLERTMAEYEEEIERQRRLLQDGGRREVRAGVPVIPANVEMLTVIKEIPPDQHQHSTGVEQEDSKAAQTKEEQEEPCTAEEGEQHEDLGKAHAKFLFMSVPVKMEEDEEEEKPQSLLLLQTVEQEDGQRLKKKATGEEHEGPEPARKRAPDRPSQPATNKISSGTGDSREPQSGFGALKNRDAPVGENRCTAAEQCYSCSECANRFISEVHLQGHGTSHTGEKTSTCPFCGKKFTKNSNLTTHLRVHTGEKPFTCSVCNTSFSLRCTLVNHMRVHTGEKPFSCSVCAKRFSKKANLTTHMALHSAEKPFKCSLCERRFTWHSQIKNHKCAVDHRTRVT</sequence>
<keyword evidence="3" id="KW-0677">Repeat</keyword>
<comment type="caution">
    <text evidence="13">The sequence shown here is derived from an EMBL/GenBank/DDBJ whole genome shotgun (WGS) entry which is preliminary data.</text>
</comment>
<dbReference type="PROSITE" id="PS50157">
    <property type="entry name" value="ZINC_FINGER_C2H2_2"/>
    <property type="match status" value="5"/>
</dbReference>
<dbReference type="FunFam" id="3.30.160.60:FF:002343">
    <property type="entry name" value="Zinc finger protein 33A"/>
    <property type="match status" value="1"/>
</dbReference>
<dbReference type="Pfam" id="PF00096">
    <property type="entry name" value="zf-C2H2"/>
    <property type="match status" value="3"/>
</dbReference>
<evidence type="ECO:0000256" key="3">
    <source>
        <dbReference type="ARBA" id="ARBA00022737"/>
    </source>
</evidence>
<evidence type="ECO:0000256" key="7">
    <source>
        <dbReference type="ARBA" id="ARBA00023163"/>
    </source>
</evidence>
<dbReference type="SUPFAM" id="SSF57667">
    <property type="entry name" value="beta-beta-alpha zinc fingers"/>
    <property type="match status" value="3"/>
</dbReference>
<keyword evidence="6" id="KW-0805">Transcription regulation</keyword>
<evidence type="ECO:0000256" key="10">
    <source>
        <dbReference type="SAM" id="Coils"/>
    </source>
</evidence>
<keyword evidence="14" id="KW-1185">Reference proteome</keyword>
<dbReference type="FunFam" id="3.30.160.60:FF:001289">
    <property type="entry name" value="Zinc finger protein 574"/>
    <property type="match status" value="1"/>
</dbReference>
<dbReference type="Gene3D" id="3.30.160.60">
    <property type="entry name" value="Classic Zinc Finger"/>
    <property type="match status" value="5"/>
</dbReference>
<evidence type="ECO:0000256" key="6">
    <source>
        <dbReference type="ARBA" id="ARBA00023015"/>
    </source>
</evidence>
<feature type="coiled-coil region" evidence="10">
    <location>
        <begin position="16"/>
        <end position="50"/>
    </location>
</feature>
<dbReference type="GO" id="GO:0005634">
    <property type="term" value="C:nucleus"/>
    <property type="evidence" value="ECO:0007669"/>
    <property type="project" value="UniProtKB-SubCell"/>
</dbReference>
<feature type="compositionally biased region" description="Acidic residues" evidence="11">
    <location>
        <begin position="96"/>
        <end position="108"/>
    </location>
</feature>
<protein>
    <recommendedName>
        <fullName evidence="12">C2H2-type domain-containing protein</fullName>
    </recommendedName>
</protein>
<dbReference type="SMART" id="SM00355">
    <property type="entry name" value="ZnF_C2H2"/>
    <property type="match status" value="5"/>
</dbReference>